<evidence type="ECO:0000313" key="7">
    <source>
        <dbReference type="EMBL" id="MBB4927410.1"/>
    </source>
</evidence>
<comment type="caution">
    <text evidence="7">The sequence shown here is derived from an EMBL/GenBank/DDBJ whole genome shotgun (WGS) entry which is preliminary data.</text>
</comment>
<gene>
    <name evidence="7" type="ORF">FHR34_006403</name>
</gene>
<dbReference type="GO" id="GO:0032259">
    <property type="term" value="P:methylation"/>
    <property type="evidence" value="ECO:0007669"/>
    <property type="project" value="UniProtKB-KW"/>
</dbReference>
<keyword evidence="4 7" id="KW-0808">Transferase</keyword>
<comment type="similarity">
    <text evidence="2 6">Belongs to the UPF0677 family.</text>
</comment>
<sequence length="273" mass="29867">MEAVSHTSQWTAAARALETEREDALFRDELARPLASETGFELLRKYGGGGLADFVSIRTRYLDDAIEAQVLGGGIRQVVLIAAGMDARAFRLGWPKDAVVYEVDHSALFEVKESRLAALGAAPAVDRRVVGADLTKPWLSTLEAAGFDRNKPTLWVAEALLFFLTDEQVRSLLDLLAEGSAPGSRLALDVLSETLLNSIGTQIFLGALKADGIPWLFGTDDPEAYFAKSGWHITRLDEPGQQGAGAGRWPYEVFPREVPNVPRNWLIQADFRG</sequence>
<keyword evidence="8" id="KW-1185">Reference proteome</keyword>
<dbReference type="EC" id="2.1.1.-" evidence="6"/>
<comment type="function">
    <text evidence="1 6">Exhibits S-adenosyl-L-methionine-dependent methyltransferase activity.</text>
</comment>
<dbReference type="Proteomes" id="UP000540506">
    <property type="component" value="Unassembled WGS sequence"/>
</dbReference>
<dbReference type="AlphaFoldDB" id="A0A7W7R8V1"/>
<keyword evidence="5 6" id="KW-0949">S-adenosyl-L-methionine</keyword>
<dbReference type="PANTHER" id="PTHR43619:SF2">
    <property type="entry name" value="S-ADENOSYL-L-METHIONINE-DEPENDENT METHYLTRANSFERASES SUPERFAMILY PROTEIN"/>
    <property type="match status" value="1"/>
</dbReference>
<evidence type="ECO:0000313" key="8">
    <source>
        <dbReference type="Proteomes" id="UP000540506"/>
    </source>
</evidence>
<dbReference type="PANTHER" id="PTHR43619">
    <property type="entry name" value="S-ADENOSYL-L-METHIONINE-DEPENDENT METHYLTRANSFERASE YKTD-RELATED"/>
    <property type="match status" value="1"/>
</dbReference>
<dbReference type="RefSeq" id="WP_184941672.1">
    <property type="nucleotide sequence ID" value="NZ_JACHJV010000001.1"/>
</dbReference>
<proteinExistence type="inferred from homology"/>
<evidence type="ECO:0000256" key="1">
    <source>
        <dbReference type="ARBA" id="ARBA00003907"/>
    </source>
</evidence>
<evidence type="ECO:0000256" key="5">
    <source>
        <dbReference type="ARBA" id="ARBA00022691"/>
    </source>
</evidence>
<dbReference type="InterPro" id="IPR029063">
    <property type="entry name" value="SAM-dependent_MTases_sf"/>
</dbReference>
<keyword evidence="3 6" id="KW-0489">Methyltransferase</keyword>
<dbReference type="Gene3D" id="3.40.50.150">
    <property type="entry name" value="Vaccinia Virus protein VP39"/>
    <property type="match status" value="1"/>
</dbReference>
<evidence type="ECO:0000256" key="2">
    <source>
        <dbReference type="ARBA" id="ARBA00008138"/>
    </source>
</evidence>
<accession>A0A7W7R8V1</accession>
<name>A0A7W7R8V1_KITKI</name>
<dbReference type="EMBL" id="JACHJV010000001">
    <property type="protein sequence ID" value="MBB4927410.1"/>
    <property type="molecule type" value="Genomic_DNA"/>
</dbReference>
<organism evidence="7 8">
    <name type="scientific">Kitasatospora kifunensis</name>
    <name type="common">Streptomyces kifunensis</name>
    <dbReference type="NCBI Taxonomy" id="58351"/>
    <lineage>
        <taxon>Bacteria</taxon>
        <taxon>Bacillati</taxon>
        <taxon>Actinomycetota</taxon>
        <taxon>Actinomycetes</taxon>
        <taxon>Kitasatosporales</taxon>
        <taxon>Streptomycetaceae</taxon>
        <taxon>Kitasatospora</taxon>
    </lineage>
</organism>
<evidence type="ECO:0000256" key="6">
    <source>
        <dbReference type="RuleBase" id="RU362030"/>
    </source>
</evidence>
<dbReference type="GO" id="GO:0008168">
    <property type="term" value="F:methyltransferase activity"/>
    <property type="evidence" value="ECO:0007669"/>
    <property type="project" value="UniProtKB-UniRule"/>
</dbReference>
<dbReference type="InterPro" id="IPR007213">
    <property type="entry name" value="Ppm1/Ppm2/Tcmp"/>
</dbReference>
<protein>
    <recommendedName>
        <fullName evidence="6">S-adenosyl-L-methionine-dependent methyltransferase</fullName>
        <ecNumber evidence="6">2.1.1.-</ecNumber>
    </recommendedName>
</protein>
<evidence type="ECO:0000256" key="3">
    <source>
        <dbReference type="ARBA" id="ARBA00022603"/>
    </source>
</evidence>
<dbReference type="InterPro" id="IPR011610">
    <property type="entry name" value="SAM_mthyl_Trfase_ML2640-like"/>
</dbReference>
<dbReference type="NCBIfam" id="TIGR00027">
    <property type="entry name" value="mthyl_TIGR00027"/>
    <property type="match status" value="1"/>
</dbReference>
<dbReference type="SUPFAM" id="SSF53335">
    <property type="entry name" value="S-adenosyl-L-methionine-dependent methyltransferases"/>
    <property type="match status" value="1"/>
</dbReference>
<evidence type="ECO:0000256" key="4">
    <source>
        <dbReference type="ARBA" id="ARBA00022679"/>
    </source>
</evidence>
<reference evidence="7 8" key="1">
    <citation type="submission" date="2020-08" db="EMBL/GenBank/DDBJ databases">
        <title>Sequencing the genomes of 1000 actinobacteria strains.</title>
        <authorList>
            <person name="Klenk H.-P."/>
        </authorList>
    </citation>
    <scope>NUCLEOTIDE SEQUENCE [LARGE SCALE GENOMIC DNA]</scope>
    <source>
        <strain evidence="7 8">DSM 41654</strain>
    </source>
</reference>
<dbReference type="Pfam" id="PF04072">
    <property type="entry name" value="LCM"/>
    <property type="match status" value="1"/>
</dbReference>